<dbReference type="RefSeq" id="WP_039133025.1">
    <property type="nucleotide sequence ID" value="NZ_JPXY01000003.1"/>
</dbReference>
<accession>A0A0A2XR30</accession>
<reference evidence="1 2" key="1">
    <citation type="submission" date="2014-08" db="EMBL/GenBank/DDBJ databases">
        <title>Chaperone-usher fimbriae in a diverse selection of Gallibacterium genomes.</title>
        <authorList>
            <person name="Kudirkiene E."/>
            <person name="Bager R.J."/>
            <person name="Johnson T.J."/>
            <person name="Bojesen A.M."/>
        </authorList>
    </citation>
    <scope>NUCLEOTIDE SEQUENCE [LARGE SCALE GENOMIC DNA]</scope>
    <source>
        <strain evidence="1 2">CCM5976</strain>
    </source>
</reference>
<protein>
    <recommendedName>
        <fullName evidence="3">Mu-like prophage FluMu protein gp27</fullName>
    </recommendedName>
</protein>
<sequence>MSDKKTRGRASKVDLLPPHIRQELLLRLRDKSHSQQDILEYINSLIDEAGLSAEMKLSRTGLNRYASRMEEFGAKIRASRQMAEVWTKQLGEMPDSDVGKLLLEFVKTLAFETSMSMSESGKEISPKVLGQLALVAQRIEQAQSVNYKREKEIREDVIAQAAKAVEEAGKQSGMAIADVEKMMRAVYGISE</sequence>
<dbReference type="Pfam" id="PF11985">
    <property type="entry name" value="Phage_Mu_Gp27"/>
    <property type="match status" value="1"/>
</dbReference>
<dbReference type="InterPro" id="IPR021874">
    <property type="entry name" value="Phage_Mu_Gp27"/>
</dbReference>
<gene>
    <name evidence="1" type="ORF">P375_00415</name>
</gene>
<evidence type="ECO:0000313" key="2">
    <source>
        <dbReference type="Proteomes" id="UP000030418"/>
    </source>
</evidence>
<keyword evidence="2" id="KW-1185">Reference proteome</keyword>
<dbReference type="EMBL" id="JPXY01000003">
    <property type="protein sequence ID" value="KGQ34643.1"/>
    <property type="molecule type" value="Genomic_DNA"/>
</dbReference>
<comment type="caution">
    <text evidence="1">The sequence shown here is derived from an EMBL/GenBank/DDBJ whole genome shotgun (WGS) entry which is preliminary data.</text>
</comment>
<dbReference type="AlphaFoldDB" id="A0A0A2XR30"/>
<name>A0A0A2XR30_9PAST</name>
<dbReference type="Proteomes" id="UP000030418">
    <property type="component" value="Unassembled WGS sequence"/>
</dbReference>
<proteinExistence type="predicted"/>
<organism evidence="1 2">
    <name type="scientific">Gallibacterium genomosp. 2</name>
    <dbReference type="NCBI Taxonomy" id="155517"/>
    <lineage>
        <taxon>Bacteria</taxon>
        <taxon>Pseudomonadati</taxon>
        <taxon>Pseudomonadota</taxon>
        <taxon>Gammaproteobacteria</taxon>
        <taxon>Pasteurellales</taxon>
        <taxon>Pasteurellaceae</taxon>
        <taxon>Gallibacterium</taxon>
    </lineage>
</organism>
<evidence type="ECO:0008006" key="3">
    <source>
        <dbReference type="Google" id="ProtNLM"/>
    </source>
</evidence>
<evidence type="ECO:0000313" key="1">
    <source>
        <dbReference type="EMBL" id="KGQ34643.1"/>
    </source>
</evidence>